<dbReference type="EMBL" id="NBII01000004">
    <property type="protein sequence ID" value="PAV19814.1"/>
    <property type="molecule type" value="Genomic_DNA"/>
</dbReference>
<dbReference type="PANTHER" id="PTHR34315">
    <property type="match status" value="1"/>
</dbReference>
<protein>
    <submittedName>
        <fullName evidence="3">Aromatic compound dioxygenase</fullName>
    </submittedName>
</protein>
<feature type="chain" id="PRO_5013931159" evidence="2">
    <location>
        <begin position="21"/>
        <end position="423"/>
    </location>
</feature>
<dbReference type="Proteomes" id="UP000217199">
    <property type="component" value="Unassembled WGS sequence"/>
</dbReference>
<dbReference type="GO" id="GO:0016702">
    <property type="term" value="F:oxidoreductase activity, acting on single donors with incorporation of molecular oxygen, incorporation of two atoms of oxygen"/>
    <property type="evidence" value="ECO:0007669"/>
    <property type="project" value="InterPro"/>
</dbReference>
<keyword evidence="3" id="KW-0560">Oxidoreductase</keyword>
<dbReference type="AlphaFoldDB" id="A0A286UK10"/>
<gene>
    <name evidence="3" type="ORF">PNOK_0474800</name>
</gene>
<dbReference type="STRING" id="2282107.A0A286UK10"/>
<evidence type="ECO:0000313" key="4">
    <source>
        <dbReference type="Proteomes" id="UP000217199"/>
    </source>
</evidence>
<feature type="region of interest" description="Disordered" evidence="1">
    <location>
        <begin position="353"/>
        <end position="386"/>
    </location>
</feature>
<dbReference type="GO" id="GO:0005506">
    <property type="term" value="F:iron ion binding"/>
    <property type="evidence" value="ECO:0007669"/>
    <property type="project" value="InterPro"/>
</dbReference>
<feature type="compositionally biased region" description="Polar residues" evidence="1">
    <location>
        <begin position="92"/>
        <end position="112"/>
    </location>
</feature>
<reference evidence="3 4" key="1">
    <citation type="journal article" date="2017" name="Mol. Ecol.">
        <title>Comparative and population genomic landscape of Phellinus noxius: A hypervariable fungus causing root rot in trees.</title>
        <authorList>
            <person name="Chung C.L."/>
            <person name="Lee T.J."/>
            <person name="Akiba M."/>
            <person name="Lee H.H."/>
            <person name="Kuo T.H."/>
            <person name="Liu D."/>
            <person name="Ke H.M."/>
            <person name="Yokoi T."/>
            <person name="Roa M.B."/>
            <person name="Lu M.J."/>
            <person name="Chang Y.Y."/>
            <person name="Ann P.J."/>
            <person name="Tsai J.N."/>
            <person name="Chen C.Y."/>
            <person name="Tzean S.S."/>
            <person name="Ota Y."/>
            <person name="Hattori T."/>
            <person name="Sahashi N."/>
            <person name="Liou R.F."/>
            <person name="Kikuchi T."/>
            <person name="Tsai I.J."/>
        </authorList>
    </citation>
    <scope>NUCLEOTIDE SEQUENCE [LARGE SCALE GENOMIC DNA]</scope>
    <source>
        <strain evidence="3 4">FFPRI411160</strain>
    </source>
</reference>
<dbReference type="InParanoid" id="A0A286UK10"/>
<dbReference type="PANTHER" id="PTHR34315:SF1">
    <property type="entry name" value="INTRADIOL RING-CLEAVAGE DIOXYGENASES DOMAIN-CONTAINING PROTEIN-RELATED"/>
    <property type="match status" value="1"/>
</dbReference>
<name>A0A286UK10_9AGAM</name>
<feature type="region of interest" description="Disordered" evidence="1">
    <location>
        <begin position="89"/>
        <end position="112"/>
    </location>
</feature>
<evidence type="ECO:0000256" key="1">
    <source>
        <dbReference type="SAM" id="MobiDB-lite"/>
    </source>
</evidence>
<dbReference type="CDD" id="cd03457">
    <property type="entry name" value="intradiol_dioxygenase_like"/>
    <property type="match status" value="1"/>
</dbReference>
<feature type="compositionally biased region" description="Low complexity" evidence="1">
    <location>
        <begin position="368"/>
        <end position="386"/>
    </location>
</feature>
<accession>A0A286UK10</accession>
<keyword evidence="3" id="KW-0223">Dioxygenase</keyword>
<organism evidence="3 4">
    <name type="scientific">Pyrrhoderma noxium</name>
    <dbReference type="NCBI Taxonomy" id="2282107"/>
    <lineage>
        <taxon>Eukaryota</taxon>
        <taxon>Fungi</taxon>
        <taxon>Dikarya</taxon>
        <taxon>Basidiomycota</taxon>
        <taxon>Agaricomycotina</taxon>
        <taxon>Agaricomycetes</taxon>
        <taxon>Hymenochaetales</taxon>
        <taxon>Hymenochaetaceae</taxon>
        <taxon>Pyrrhoderma</taxon>
    </lineage>
</organism>
<feature type="compositionally biased region" description="Gly residues" evidence="1">
    <location>
        <begin position="353"/>
        <end position="367"/>
    </location>
</feature>
<keyword evidence="2" id="KW-0732">Signal</keyword>
<sequence length="423" mass="44063">MVKATISALVALCLAGSALSHGTTYSPAELAKRAEVQTIARRSLAGCQSKLRARGGVVERSMARRAALAEKARRDLGLRTEAPYLRRRDVDSVTSTSHASNETGLTSDSNPFDGNSSCVLAPEVTQGPYYVDGELIRQDLTDGQEGVPLYADIELIDITTCEPVSDIYIDFWHANATGVYSGVVASGNGVGSEDSSNINNTFLRGIQQTSDEGYAQFISIFPGHYTGRATHIHILAHQTDGTLNDNSTYSGSTVTHVGQVFFDQDLITTVEENSPYSTNTQETTENTEDSILEEEADDIDPFMEYVLLGDSVTDGILAWASIGINTSATYDVSPAAYWSADGGYTNADSDIGGGGGGMGGGEGGAAPSGGMPSGSDASAVPSASSAEASASSTSSSALQVDASSGIFTSLLMLTLGIFSTACV</sequence>
<dbReference type="SUPFAM" id="SSF49482">
    <property type="entry name" value="Aromatic compound dioxygenase"/>
    <property type="match status" value="1"/>
</dbReference>
<keyword evidence="4" id="KW-1185">Reference proteome</keyword>
<evidence type="ECO:0000313" key="3">
    <source>
        <dbReference type="EMBL" id="PAV19814.1"/>
    </source>
</evidence>
<evidence type="ECO:0000256" key="2">
    <source>
        <dbReference type="SAM" id="SignalP"/>
    </source>
</evidence>
<feature type="signal peptide" evidence="2">
    <location>
        <begin position="1"/>
        <end position="20"/>
    </location>
</feature>
<comment type="caution">
    <text evidence="3">The sequence shown here is derived from an EMBL/GenBank/DDBJ whole genome shotgun (WGS) entry which is preliminary data.</text>
</comment>
<proteinExistence type="predicted"/>
<dbReference type="Gene3D" id="2.60.130.10">
    <property type="entry name" value="Aromatic compound dioxygenase"/>
    <property type="match status" value="1"/>
</dbReference>
<dbReference type="OrthoDB" id="121380at2759"/>
<dbReference type="InterPro" id="IPR015889">
    <property type="entry name" value="Intradiol_dOase_core"/>
</dbReference>